<dbReference type="GO" id="GO:0009003">
    <property type="term" value="F:signal peptidase activity"/>
    <property type="evidence" value="ECO:0007669"/>
    <property type="project" value="UniProtKB-EC"/>
</dbReference>
<comment type="subcellular location">
    <subcellularLocation>
        <location evidence="6">Membrane</location>
        <topology evidence="6">Single-pass type II membrane protein</topology>
    </subcellularLocation>
</comment>
<protein>
    <recommendedName>
        <fullName evidence="4 6">Signal peptidase I</fullName>
        <ecNumber evidence="3 6">3.4.21.89</ecNumber>
    </recommendedName>
</protein>
<dbReference type="PROSITE" id="PS00760">
    <property type="entry name" value="SPASE_I_2"/>
    <property type="match status" value="1"/>
</dbReference>
<dbReference type="InterPro" id="IPR036286">
    <property type="entry name" value="LexA/Signal_pep-like_sf"/>
</dbReference>
<evidence type="ECO:0000256" key="3">
    <source>
        <dbReference type="ARBA" id="ARBA00013208"/>
    </source>
</evidence>
<dbReference type="RefSeq" id="WP_420069243.1">
    <property type="nucleotide sequence ID" value="NZ_JBCHKQ010000002.1"/>
</dbReference>
<sequence>MSFFYNTVEITERFLTWRERRKYKIKLKAKNKWKKRNTLVKKILGIIREIVEVVLIVLVINQYILQAYTIPSTSMVDTLLVRDRLIVDKFTLGPELLPTVGKLPALREIKRGEIIVFENPSYVSPGVLFEIVYRFLYMITLGQLDINRNPDGSPKAVLLVKRAVGVPGDILHFVNGDLYFFIPWEGVDIAEKELLKDNPFFRGNPSRRIFDKDYYELLHKSIRYVFLNRAGIYSSVEDRLAVVKLQNIMENLYEKKLPHEDSYTSSLLGYYMNIALYPSEKQYLSYYMDVTGGIYVPPNKILPLGDNRDNSHDGRFFGPVDNKNILGVVIFRFWPPARVGSVE</sequence>
<evidence type="ECO:0000256" key="5">
    <source>
        <dbReference type="ARBA" id="ARBA00022801"/>
    </source>
</evidence>
<dbReference type="InterPro" id="IPR019757">
    <property type="entry name" value="Pept_S26A_signal_pept_1_Lys-AS"/>
</dbReference>
<reference evidence="8 9" key="1">
    <citation type="submission" date="2024-03" db="EMBL/GenBank/DDBJ databases">
        <title>Ignisphaera cupida sp. nov., a hyperthermophilic hydrolytic archaeon from a hot spring of Kamchatka, and proposal of Ignisphaeraceae fam. nov.</title>
        <authorList>
            <person name="Podosokorskaya O.A."/>
            <person name="Elcheninov A.G."/>
            <person name="Maltseva A.I."/>
            <person name="Zayulina K.S."/>
            <person name="Novikov A."/>
            <person name="Merkel A.Y."/>
        </authorList>
    </citation>
    <scope>NUCLEOTIDE SEQUENCE [LARGE SCALE GENOMIC DNA]</scope>
    <source>
        <strain evidence="8 9">38H-sp</strain>
    </source>
</reference>
<dbReference type="SUPFAM" id="SSF51306">
    <property type="entry name" value="LexA/Signal peptidase"/>
    <property type="match status" value="1"/>
</dbReference>
<comment type="similarity">
    <text evidence="2 6">Belongs to the peptidase S26 family.</text>
</comment>
<dbReference type="PANTHER" id="PTHR43390">
    <property type="entry name" value="SIGNAL PEPTIDASE I"/>
    <property type="match status" value="1"/>
</dbReference>
<keyword evidence="6" id="KW-0645">Protease</keyword>
<evidence type="ECO:0000256" key="1">
    <source>
        <dbReference type="ARBA" id="ARBA00000677"/>
    </source>
</evidence>
<comment type="caution">
    <text evidence="8">The sequence shown here is derived from an EMBL/GenBank/DDBJ whole genome shotgun (WGS) entry which is preliminary data.</text>
</comment>
<feature type="domain" description="Peptidase S26" evidence="7">
    <location>
        <begin position="282"/>
        <end position="334"/>
    </location>
</feature>
<keyword evidence="5 6" id="KW-0378">Hydrolase</keyword>
<dbReference type="NCBIfam" id="TIGR02227">
    <property type="entry name" value="sigpep_I_bact"/>
    <property type="match status" value="2"/>
</dbReference>
<dbReference type="CDD" id="cd06530">
    <property type="entry name" value="S26_SPase_I"/>
    <property type="match status" value="2"/>
</dbReference>
<dbReference type="EC" id="3.4.21.89" evidence="3 6"/>
<evidence type="ECO:0000256" key="2">
    <source>
        <dbReference type="ARBA" id="ARBA00009370"/>
    </source>
</evidence>
<accession>A0ABU9UAX0</accession>
<dbReference type="Pfam" id="PF10502">
    <property type="entry name" value="Peptidase_S26"/>
    <property type="match status" value="2"/>
</dbReference>
<evidence type="ECO:0000256" key="6">
    <source>
        <dbReference type="RuleBase" id="RU362042"/>
    </source>
</evidence>
<dbReference type="InterPro" id="IPR000223">
    <property type="entry name" value="Pept_S26A_signal_pept_1"/>
</dbReference>
<evidence type="ECO:0000313" key="8">
    <source>
        <dbReference type="EMBL" id="MEM5947793.1"/>
    </source>
</evidence>
<dbReference type="InterPro" id="IPR019533">
    <property type="entry name" value="Peptidase_S26"/>
</dbReference>
<evidence type="ECO:0000259" key="7">
    <source>
        <dbReference type="Pfam" id="PF10502"/>
    </source>
</evidence>
<dbReference type="Proteomes" id="UP001466331">
    <property type="component" value="Unassembled WGS sequence"/>
</dbReference>
<keyword evidence="9" id="KW-1185">Reference proteome</keyword>
<dbReference type="EMBL" id="JBCHKQ010000002">
    <property type="protein sequence ID" value="MEM5947793.1"/>
    <property type="molecule type" value="Genomic_DNA"/>
</dbReference>
<feature type="domain" description="Peptidase S26" evidence="7">
    <location>
        <begin position="46"/>
        <end position="179"/>
    </location>
</feature>
<gene>
    <name evidence="8" type="primary">lepB</name>
    <name evidence="8" type="ORF">WKV44_04470</name>
</gene>
<comment type="catalytic activity">
    <reaction evidence="1 6">
        <text>Cleavage of hydrophobic, N-terminal signal or leader sequences from secreted and periplasmic proteins.</text>
        <dbReference type="EC" id="3.4.21.89"/>
    </reaction>
</comment>
<dbReference type="Gene3D" id="2.10.109.10">
    <property type="entry name" value="Umud Fragment, subunit A"/>
    <property type="match status" value="1"/>
</dbReference>
<evidence type="ECO:0000313" key="9">
    <source>
        <dbReference type="Proteomes" id="UP001466331"/>
    </source>
</evidence>
<evidence type="ECO:0000256" key="4">
    <source>
        <dbReference type="ARBA" id="ARBA00019232"/>
    </source>
</evidence>
<organism evidence="8 9">
    <name type="scientific">Rarispira pelagica</name>
    <dbReference type="NCBI Taxonomy" id="3141764"/>
    <lineage>
        <taxon>Bacteria</taxon>
        <taxon>Pseudomonadati</taxon>
        <taxon>Spirochaetota</taxon>
        <taxon>Spirochaetia</taxon>
        <taxon>Winmispirales</taxon>
        <taxon>Winmispiraceae</taxon>
        <taxon>Rarispira</taxon>
    </lineage>
</organism>
<dbReference type="PANTHER" id="PTHR43390:SF1">
    <property type="entry name" value="CHLOROPLAST PROCESSING PEPTIDASE"/>
    <property type="match status" value="1"/>
</dbReference>
<name>A0ABU9UAX0_9SPIR</name>
<dbReference type="PRINTS" id="PR00727">
    <property type="entry name" value="LEADERPTASE"/>
</dbReference>
<proteinExistence type="inferred from homology"/>